<feature type="compositionally biased region" description="Low complexity" evidence="1">
    <location>
        <begin position="74"/>
        <end position="83"/>
    </location>
</feature>
<sequence length="306" mass="33758">MADVTESAGENGVEYSSALHACPEGLTLQDARTHSSIPTSDMYELHDLDFDVFTRNVGWRASSRDDGRVNHGFSFGESSFSVGTDDHGADSDHKKEEDDEEEEDARISQAYVTEANAHTPAPSPNFRGRRQVLSHRIASVGSMGHNLALGHITGVLVEDSELKPGAVLPDTLTIALGEDSPLQTDLNWEKPANVHRLTGVSYDVEAKAPDGENDWQLITSVRQPVFRIYHTEETLFLGKCRIARQETDVTVCLRVRARGELSHQGQPSGHMLLGDWSQDIRVIFVGTRPTHNVDVHISEVLDITKL</sequence>
<feature type="compositionally biased region" description="Basic and acidic residues" evidence="1">
    <location>
        <begin position="84"/>
        <end position="96"/>
    </location>
</feature>
<keyword evidence="2" id="KW-1185">Reference proteome</keyword>
<evidence type="ECO:0000256" key="1">
    <source>
        <dbReference type="SAM" id="MobiDB-lite"/>
    </source>
</evidence>
<organism evidence="2 3">
    <name type="scientific">Aplysia californica</name>
    <name type="common">California sea hare</name>
    <dbReference type="NCBI Taxonomy" id="6500"/>
    <lineage>
        <taxon>Eukaryota</taxon>
        <taxon>Metazoa</taxon>
        <taxon>Spiralia</taxon>
        <taxon>Lophotrochozoa</taxon>
        <taxon>Mollusca</taxon>
        <taxon>Gastropoda</taxon>
        <taxon>Heterobranchia</taxon>
        <taxon>Euthyneura</taxon>
        <taxon>Tectipleura</taxon>
        <taxon>Aplysiida</taxon>
        <taxon>Aplysioidea</taxon>
        <taxon>Aplysiidae</taxon>
        <taxon>Aplysia</taxon>
    </lineage>
</organism>
<reference evidence="3" key="1">
    <citation type="submission" date="2025-08" db="UniProtKB">
        <authorList>
            <consortium name="RefSeq"/>
        </authorList>
    </citation>
    <scope>IDENTIFICATION</scope>
</reference>
<gene>
    <name evidence="3" type="primary">LOC106011528</name>
</gene>
<feature type="region of interest" description="Disordered" evidence="1">
    <location>
        <begin position="74"/>
        <end position="106"/>
    </location>
</feature>
<evidence type="ECO:0000313" key="2">
    <source>
        <dbReference type="Proteomes" id="UP000694888"/>
    </source>
</evidence>
<evidence type="ECO:0000313" key="3">
    <source>
        <dbReference type="RefSeq" id="XP_012937017.1"/>
    </source>
</evidence>
<dbReference type="RefSeq" id="XP_012937017.1">
    <property type="nucleotide sequence ID" value="XM_013081563.2"/>
</dbReference>
<dbReference type="Proteomes" id="UP000694888">
    <property type="component" value="Unplaced"/>
</dbReference>
<name>A0ABM0ZYA1_APLCA</name>
<proteinExistence type="predicted"/>
<dbReference type="GeneID" id="106011528"/>
<protein>
    <submittedName>
        <fullName evidence="3">Uncharacterized protein LOC106011528</fullName>
    </submittedName>
</protein>
<accession>A0ABM0ZYA1</accession>